<gene>
    <name evidence="2" type="ORF">GCM10023331_37490</name>
</gene>
<dbReference type="RefSeq" id="WP_345374642.1">
    <property type="nucleotide sequence ID" value="NZ_BAABJX010000062.1"/>
</dbReference>
<accession>A0ABP9DJR9</accession>
<keyword evidence="1" id="KW-1133">Transmembrane helix</keyword>
<keyword evidence="1" id="KW-0812">Transmembrane</keyword>
<dbReference type="Proteomes" id="UP001500298">
    <property type="component" value="Unassembled WGS sequence"/>
</dbReference>
<organism evidence="2 3">
    <name type="scientific">Algivirga pacifica</name>
    <dbReference type="NCBI Taxonomy" id="1162670"/>
    <lineage>
        <taxon>Bacteria</taxon>
        <taxon>Pseudomonadati</taxon>
        <taxon>Bacteroidota</taxon>
        <taxon>Cytophagia</taxon>
        <taxon>Cytophagales</taxon>
        <taxon>Flammeovirgaceae</taxon>
        <taxon>Algivirga</taxon>
    </lineage>
</organism>
<feature type="transmembrane region" description="Helical" evidence="1">
    <location>
        <begin position="12"/>
        <end position="30"/>
    </location>
</feature>
<feature type="transmembrane region" description="Helical" evidence="1">
    <location>
        <begin position="37"/>
        <end position="55"/>
    </location>
</feature>
<name>A0ABP9DJR9_9BACT</name>
<proteinExistence type="predicted"/>
<keyword evidence="3" id="KW-1185">Reference proteome</keyword>
<reference evidence="3" key="1">
    <citation type="journal article" date="2019" name="Int. J. Syst. Evol. Microbiol.">
        <title>The Global Catalogue of Microorganisms (GCM) 10K type strain sequencing project: providing services to taxonomists for standard genome sequencing and annotation.</title>
        <authorList>
            <consortium name="The Broad Institute Genomics Platform"/>
            <consortium name="The Broad Institute Genome Sequencing Center for Infectious Disease"/>
            <person name="Wu L."/>
            <person name="Ma J."/>
        </authorList>
    </citation>
    <scope>NUCLEOTIDE SEQUENCE [LARGE SCALE GENOMIC DNA]</scope>
    <source>
        <strain evidence="3">JCM 18326</strain>
    </source>
</reference>
<evidence type="ECO:0000313" key="2">
    <source>
        <dbReference type="EMBL" id="GAA4849325.1"/>
    </source>
</evidence>
<protein>
    <submittedName>
        <fullName evidence="2">Uncharacterized protein</fullName>
    </submittedName>
</protein>
<keyword evidence="1" id="KW-0472">Membrane</keyword>
<dbReference type="EMBL" id="BAABJX010000062">
    <property type="protein sequence ID" value="GAA4849325.1"/>
    <property type="molecule type" value="Genomic_DNA"/>
</dbReference>
<comment type="caution">
    <text evidence="2">The sequence shown here is derived from an EMBL/GenBank/DDBJ whole genome shotgun (WGS) entry which is preliminary data.</text>
</comment>
<sequence length="90" mass="10335">MEFNLEYLTTGQLIVMAVAVILTIGVIVRVAKMMMKLIFLVLILGVSYLMFDHFAPTEMEKVKMKIESTLGDKGENLKEDLKEKLRDRLK</sequence>
<evidence type="ECO:0000313" key="3">
    <source>
        <dbReference type="Proteomes" id="UP001500298"/>
    </source>
</evidence>
<evidence type="ECO:0000256" key="1">
    <source>
        <dbReference type="SAM" id="Phobius"/>
    </source>
</evidence>